<name>A0A3S5APK7_9PLAT</name>
<comment type="caution">
    <text evidence="1">The sequence shown here is derived from an EMBL/GenBank/DDBJ whole genome shotgun (WGS) entry which is preliminary data.</text>
</comment>
<proteinExistence type="predicted"/>
<sequence>MRLSGSFTDESISFEFEPSGQIVPSIEPHRGQYKLQTDHHESLQHQQLQRRRKSMLPVKVNNHRPILGFTESGFESHKNAAYDIKDRNPAQPSIFSSLSLDSEADSNSIAGTRTLESVHAGPHSTLRYYPSVTPGCVDQGSYSLLYSPEHHPEHLHYSLPKRISEHSPSTCRHIISTPNPLTSSMGLLSAHTHLGQSGTLSRLSIIGEKTPLVAITCSDRTDLKYSSPMPSRIEQPMAHPKVSFFIFVLNMFENC</sequence>
<dbReference type="EMBL" id="CAAALY010098001">
    <property type="protein sequence ID" value="VEL28814.1"/>
    <property type="molecule type" value="Genomic_DNA"/>
</dbReference>
<organism evidence="1 2">
    <name type="scientific">Protopolystoma xenopodis</name>
    <dbReference type="NCBI Taxonomy" id="117903"/>
    <lineage>
        <taxon>Eukaryota</taxon>
        <taxon>Metazoa</taxon>
        <taxon>Spiralia</taxon>
        <taxon>Lophotrochozoa</taxon>
        <taxon>Platyhelminthes</taxon>
        <taxon>Monogenea</taxon>
        <taxon>Polyopisthocotylea</taxon>
        <taxon>Polystomatidea</taxon>
        <taxon>Polystomatidae</taxon>
        <taxon>Protopolystoma</taxon>
    </lineage>
</organism>
<dbReference type="Proteomes" id="UP000784294">
    <property type="component" value="Unassembled WGS sequence"/>
</dbReference>
<keyword evidence="2" id="KW-1185">Reference proteome</keyword>
<accession>A0A3S5APK7</accession>
<reference evidence="1" key="1">
    <citation type="submission" date="2018-11" db="EMBL/GenBank/DDBJ databases">
        <authorList>
            <consortium name="Pathogen Informatics"/>
        </authorList>
    </citation>
    <scope>NUCLEOTIDE SEQUENCE</scope>
</reference>
<dbReference type="AlphaFoldDB" id="A0A3S5APK7"/>
<evidence type="ECO:0000313" key="1">
    <source>
        <dbReference type="EMBL" id="VEL28814.1"/>
    </source>
</evidence>
<gene>
    <name evidence="1" type="ORF">PXEA_LOCUS22254</name>
</gene>
<evidence type="ECO:0000313" key="2">
    <source>
        <dbReference type="Proteomes" id="UP000784294"/>
    </source>
</evidence>
<protein>
    <submittedName>
        <fullName evidence="1">Uncharacterized protein</fullName>
    </submittedName>
</protein>